<reference evidence="2 3" key="1">
    <citation type="submission" date="2020-05" db="EMBL/GenBank/DDBJ databases">
        <title>MicrobeNet Type strains.</title>
        <authorList>
            <person name="Nicholson A.C."/>
        </authorList>
    </citation>
    <scope>NUCLEOTIDE SEQUENCE [LARGE SCALE GENOMIC DNA]</scope>
    <source>
        <strain evidence="2 3">JCM 14282</strain>
    </source>
</reference>
<name>A0A7Y2LYX3_9MICO</name>
<gene>
    <name evidence="2" type="ORF">HLA99_06025</name>
</gene>
<feature type="transmembrane region" description="Helical" evidence="1">
    <location>
        <begin position="368"/>
        <end position="385"/>
    </location>
</feature>
<evidence type="ECO:0000313" key="3">
    <source>
        <dbReference type="Proteomes" id="UP000543598"/>
    </source>
</evidence>
<feature type="transmembrane region" description="Helical" evidence="1">
    <location>
        <begin position="391"/>
        <end position="411"/>
    </location>
</feature>
<keyword evidence="1" id="KW-0472">Membrane</keyword>
<evidence type="ECO:0008006" key="4">
    <source>
        <dbReference type="Google" id="ProtNLM"/>
    </source>
</evidence>
<dbReference type="Proteomes" id="UP000543598">
    <property type="component" value="Unassembled WGS sequence"/>
</dbReference>
<feature type="transmembrane region" description="Helical" evidence="1">
    <location>
        <begin position="283"/>
        <end position="302"/>
    </location>
</feature>
<evidence type="ECO:0000256" key="1">
    <source>
        <dbReference type="SAM" id="Phobius"/>
    </source>
</evidence>
<dbReference type="AlphaFoldDB" id="A0A7Y2LYX3"/>
<comment type="caution">
    <text evidence="2">The sequence shown here is derived from an EMBL/GenBank/DDBJ whole genome shotgun (WGS) entry which is preliminary data.</text>
</comment>
<keyword evidence="3" id="KW-1185">Reference proteome</keyword>
<feature type="transmembrane region" description="Helical" evidence="1">
    <location>
        <begin position="173"/>
        <end position="204"/>
    </location>
</feature>
<dbReference type="RefSeq" id="WP_167038912.1">
    <property type="nucleotide sequence ID" value="NZ_BAAANA010000001.1"/>
</dbReference>
<keyword evidence="1" id="KW-0812">Transmembrane</keyword>
<protein>
    <recommendedName>
        <fullName evidence="4">Membrane protein YfhO</fullName>
    </recommendedName>
</protein>
<feature type="transmembrane region" description="Helical" evidence="1">
    <location>
        <begin position="423"/>
        <end position="441"/>
    </location>
</feature>
<feature type="transmembrane region" description="Helical" evidence="1">
    <location>
        <begin position="309"/>
        <end position="332"/>
    </location>
</feature>
<feature type="transmembrane region" description="Helical" evidence="1">
    <location>
        <begin position="674"/>
        <end position="698"/>
    </location>
</feature>
<dbReference type="EMBL" id="JABEMB010000005">
    <property type="protein sequence ID" value="NNH03406.1"/>
    <property type="molecule type" value="Genomic_DNA"/>
</dbReference>
<feature type="transmembrane region" description="Helical" evidence="1">
    <location>
        <begin position="216"/>
        <end position="237"/>
    </location>
</feature>
<feature type="transmembrane region" description="Helical" evidence="1">
    <location>
        <begin position="338"/>
        <end position="356"/>
    </location>
</feature>
<accession>A0A7Y2LYX3</accession>
<sequence length="715" mass="77574">MFWYLCSIAAVLVVCAMRIVREPRFFFWDDTQLGAFGQWYGLGSRLLAGEIPLLSPGHWQGGNYLAEGQWGIWNPVTWIVAIGTHLIDGATVYTTLVKIAFLVALATGAFLLAREYGASPWWAAVAGFTATMGGQTIFMDAPSWVTGLQNVALFALCWWALKRHVSRGASPFPFFVFAYLLVTFGYVFGVIELAVLLLLFLVASRWEGAWVSARRVLVLGAFSGLLTVFVYLPGLLTSPVTTRSGSQILNDQFLNMDLGDLATSSITTATSSVHGYWGDLVPVPLQYVTWLLPLFVLVLPATARVLRSLVIPAGILVVTLAFVLGPSVLGPIRYPARMMPYAVLCVAIIFAVLASRRRDVHRPSRARVQWAMGLTALAGWLAWAAQPSSWAWVLLATALQIAIIAALFLPWRGRVLVAASPQRVAASILIGSLVVLAPQVARYASSPLGNFNVPSSVSAMQAVGDDIAEGVMAVGDVYSLQAHPESYRESLIANLWYLTGEDAASVYTVLPFTAFAEDLCIDLRGYTCPDALDVLFRDREHPLVDDMALNSVVVIKGNGLETRPDAPRGWTVEDREFTWVLHRDVPVETAGDVARASEGLLVETIDRTDTSVTVSIDSVPPEGGDIVFSRLAWPGYTTNAGSIADPERGYLLTVHVDAADEGETLTIQFRPPGWAVEVASAIAAGLIGIGWSLSWVAGRRRAAQRGSMWEASTAR</sequence>
<keyword evidence="1" id="KW-1133">Transmembrane helix</keyword>
<feature type="transmembrane region" description="Helical" evidence="1">
    <location>
        <begin position="120"/>
        <end position="138"/>
    </location>
</feature>
<evidence type="ECO:0000313" key="2">
    <source>
        <dbReference type="EMBL" id="NNH03406.1"/>
    </source>
</evidence>
<organism evidence="2 3">
    <name type="scientific">Microbacterium ulmi</name>
    <dbReference type="NCBI Taxonomy" id="179095"/>
    <lineage>
        <taxon>Bacteria</taxon>
        <taxon>Bacillati</taxon>
        <taxon>Actinomycetota</taxon>
        <taxon>Actinomycetes</taxon>
        <taxon>Micrococcales</taxon>
        <taxon>Microbacteriaceae</taxon>
        <taxon>Microbacterium</taxon>
    </lineage>
</organism>
<feature type="transmembrane region" description="Helical" evidence="1">
    <location>
        <begin position="92"/>
        <end position="113"/>
    </location>
</feature>
<proteinExistence type="predicted"/>